<keyword evidence="1" id="KW-1133">Transmembrane helix</keyword>
<name>A0A943HHU0_9FIRM</name>
<keyword evidence="1" id="KW-0472">Membrane</keyword>
<accession>A0A943HHU0</accession>
<feature type="transmembrane region" description="Helical" evidence="1">
    <location>
        <begin position="6"/>
        <end position="27"/>
    </location>
</feature>
<proteinExistence type="predicted"/>
<dbReference type="AlphaFoldDB" id="A0A943HHU0"/>
<dbReference type="EMBL" id="JAGZGG010000001">
    <property type="protein sequence ID" value="MBS5330966.1"/>
    <property type="molecule type" value="Genomic_DNA"/>
</dbReference>
<organism evidence="2 3">
    <name type="scientific">Subdoligranulum variabile</name>
    <dbReference type="NCBI Taxonomy" id="214851"/>
    <lineage>
        <taxon>Bacteria</taxon>
        <taxon>Bacillati</taxon>
        <taxon>Bacillota</taxon>
        <taxon>Clostridia</taxon>
        <taxon>Eubacteriales</taxon>
        <taxon>Oscillospiraceae</taxon>
        <taxon>Subdoligranulum</taxon>
    </lineage>
</organism>
<gene>
    <name evidence="2" type="ORF">KHY36_00355</name>
</gene>
<protein>
    <submittedName>
        <fullName evidence="2">Uncharacterized protein</fullName>
    </submittedName>
</protein>
<evidence type="ECO:0000313" key="2">
    <source>
        <dbReference type="EMBL" id="MBS5330966.1"/>
    </source>
</evidence>
<keyword evidence="1" id="KW-0812">Transmembrane</keyword>
<reference evidence="2" key="1">
    <citation type="submission" date="2021-02" db="EMBL/GenBank/DDBJ databases">
        <title>Infant gut strain persistence is associated with maternal origin, phylogeny, and functional potential including surface adhesion and iron acquisition.</title>
        <authorList>
            <person name="Lou Y.C."/>
        </authorList>
    </citation>
    <scope>NUCLEOTIDE SEQUENCE</scope>
    <source>
        <strain evidence="2">L3_101_000M1_dasL3_101_000M1_concoct_87</strain>
    </source>
</reference>
<comment type="caution">
    <text evidence="2">The sequence shown here is derived from an EMBL/GenBank/DDBJ whole genome shotgun (WGS) entry which is preliminary data.</text>
</comment>
<evidence type="ECO:0000313" key="3">
    <source>
        <dbReference type="Proteomes" id="UP000759273"/>
    </source>
</evidence>
<evidence type="ECO:0000256" key="1">
    <source>
        <dbReference type="SAM" id="Phobius"/>
    </source>
</evidence>
<dbReference type="Proteomes" id="UP000759273">
    <property type="component" value="Unassembled WGS sequence"/>
</dbReference>
<sequence>MMDSLWFVIVLVLLAVVSVALVLVLVLRREELHGGRETRTEYLQPNYGQTGGFRVASTPNNEIIIPYRYWLIEGCVSEIDYNIVPGRRMSLRTAKQGQMLYPAGFFDLAFEDVQQYEIDGITVTQRQNAGRITGISWARDGYEYLLYSMQPEMNMVVGLAVEFVTNTRAEPVV</sequence>